<dbReference type="RefSeq" id="WP_014989238.1">
    <property type="nucleotide sequence ID" value="NZ_CABFNB010000163.1"/>
</dbReference>
<reference evidence="3" key="1">
    <citation type="submission" date="2019-06" db="EMBL/GenBank/DDBJ databases">
        <authorList>
            <person name="Le Quere A."/>
            <person name="Colella S."/>
        </authorList>
    </citation>
    <scope>NUCLEOTIDE SEQUENCE</scope>
    <source>
        <strain evidence="3">EmedicaeMD41</strain>
    </source>
</reference>
<evidence type="ECO:0000256" key="1">
    <source>
        <dbReference type="SAM" id="MobiDB-lite"/>
    </source>
</evidence>
<feature type="compositionally biased region" description="Polar residues" evidence="1">
    <location>
        <begin position="206"/>
        <end position="217"/>
    </location>
</feature>
<dbReference type="SUPFAM" id="SSF53300">
    <property type="entry name" value="vWA-like"/>
    <property type="match status" value="1"/>
</dbReference>
<dbReference type="PROSITE" id="PS50234">
    <property type="entry name" value="VWFA"/>
    <property type="match status" value="1"/>
</dbReference>
<accession>A0A508XBZ2</accession>
<dbReference type="EMBL" id="CABFNB010000163">
    <property type="protein sequence ID" value="VTZ65797.1"/>
    <property type="molecule type" value="Genomic_DNA"/>
</dbReference>
<dbReference type="SMART" id="SM00327">
    <property type="entry name" value="VWA"/>
    <property type="match status" value="1"/>
</dbReference>
<dbReference type="Proteomes" id="UP000507954">
    <property type="component" value="Unassembled WGS sequence"/>
</dbReference>
<dbReference type="Gene3D" id="3.40.50.410">
    <property type="entry name" value="von Willebrand factor, type A domain"/>
    <property type="match status" value="1"/>
</dbReference>
<dbReference type="AlphaFoldDB" id="A0A508XBZ2"/>
<dbReference type="InterPro" id="IPR002035">
    <property type="entry name" value="VWF_A"/>
</dbReference>
<feature type="region of interest" description="Disordered" evidence="1">
    <location>
        <begin position="203"/>
        <end position="226"/>
    </location>
</feature>
<protein>
    <recommendedName>
        <fullName evidence="2">VWFA domain-containing protein</fullName>
    </recommendedName>
</protein>
<dbReference type="InterPro" id="IPR036465">
    <property type="entry name" value="vWFA_dom_sf"/>
</dbReference>
<evidence type="ECO:0000259" key="2">
    <source>
        <dbReference type="PROSITE" id="PS50234"/>
    </source>
</evidence>
<feature type="domain" description="VWFA" evidence="2">
    <location>
        <begin position="24"/>
        <end position="202"/>
    </location>
</feature>
<proteinExistence type="predicted"/>
<name>A0A508XBZ2_9HYPH</name>
<dbReference type="InterPro" id="IPR011392">
    <property type="entry name" value="Tellurite-R_TerY"/>
</dbReference>
<gene>
    <name evidence="3" type="primary">yegL</name>
    <name evidence="3" type="ORF">EMEDMD4_910014</name>
</gene>
<organism evidence="3">
    <name type="scientific">Sinorhizobium medicae</name>
    <dbReference type="NCBI Taxonomy" id="110321"/>
    <lineage>
        <taxon>Bacteria</taxon>
        <taxon>Pseudomonadati</taxon>
        <taxon>Pseudomonadota</taxon>
        <taxon>Alphaproteobacteria</taxon>
        <taxon>Hyphomicrobiales</taxon>
        <taxon>Rhizobiaceae</taxon>
        <taxon>Sinorhizobium/Ensifer group</taxon>
        <taxon>Sinorhizobium</taxon>
    </lineage>
</organism>
<sequence length="226" mass="24799">MTNPFEQQPFEGAEFVDNPEPRCPCLLLLDVSGSMRGDPLKELNEGLVQFRDELYADSLAAKRVEVGIVTFGPVSVVNDFEGIHHWNPPELSSQGDTPMGRAIETGLEMLRRRKDSYKQNGISYYRPWVFLITDGAPTDAWHDAASAVKVGEGEKAFSFFAVGVQGANMEVLSQISVRQPLALKELRFRDLFSWLSSSLGSVSHSNPGDSVPLSNPATPDGWASIA</sequence>
<dbReference type="PIRSF" id="PIRSF020634">
    <property type="entry name" value="TerY_vWA"/>
    <property type="match status" value="1"/>
</dbReference>
<evidence type="ECO:0000313" key="3">
    <source>
        <dbReference type="EMBL" id="VTZ65797.1"/>
    </source>
</evidence>
<dbReference type="Pfam" id="PF00092">
    <property type="entry name" value="VWA"/>
    <property type="match status" value="1"/>
</dbReference>